<keyword evidence="4 7" id="KW-0418">Kinase</keyword>
<proteinExistence type="predicted"/>
<keyword evidence="3" id="KW-0808">Transferase</keyword>
<keyword evidence="1" id="KW-0723">Serine/threonine-protein kinase</keyword>
<dbReference type="InterPro" id="IPR051585">
    <property type="entry name" value="STE20_Ser/Thr_Kinases"/>
</dbReference>
<evidence type="ECO:0000256" key="2">
    <source>
        <dbReference type="ARBA" id="ARBA00022553"/>
    </source>
</evidence>
<protein>
    <submittedName>
        <fullName evidence="7">Putative ste20-like serine/threonine-protein kinase-like isoform x7</fullName>
    </submittedName>
</protein>
<feature type="region of interest" description="Disordered" evidence="6">
    <location>
        <begin position="46"/>
        <end position="68"/>
    </location>
</feature>
<evidence type="ECO:0000256" key="4">
    <source>
        <dbReference type="ARBA" id="ARBA00022777"/>
    </source>
</evidence>
<feature type="coiled-coil region" evidence="5">
    <location>
        <begin position="242"/>
        <end position="295"/>
    </location>
</feature>
<dbReference type="InterPro" id="IPR022165">
    <property type="entry name" value="PKK"/>
</dbReference>
<name>A0A0V0GAU5_TRIDM</name>
<dbReference type="Pfam" id="PF12474">
    <property type="entry name" value="PKK"/>
    <property type="match status" value="2"/>
</dbReference>
<organism evidence="7">
    <name type="scientific">Triatoma dimidiata</name>
    <name type="common">Kissing bug</name>
    <name type="synonym">Meccus dimidiatus</name>
    <dbReference type="NCBI Taxonomy" id="72491"/>
    <lineage>
        <taxon>Eukaryota</taxon>
        <taxon>Metazoa</taxon>
        <taxon>Ecdysozoa</taxon>
        <taxon>Arthropoda</taxon>
        <taxon>Hexapoda</taxon>
        <taxon>Insecta</taxon>
        <taxon>Pterygota</taxon>
        <taxon>Neoptera</taxon>
        <taxon>Paraneoptera</taxon>
        <taxon>Hemiptera</taxon>
        <taxon>Heteroptera</taxon>
        <taxon>Panheteroptera</taxon>
        <taxon>Cimicomorpha</taxon>
        <taxon>Reduviidae</taxon>
        <taxon>Triatominae</taxon>
        <taxon>Triatoma</taxon>
    </lineage>
</organism>
<feature type="compositionally biased region" description="Basic residues" evidence="6">
    <location>
        <begin position="51"/>
        <end position="61"/>
    </location>
</feature>
<evidence type="ECO:0000313" key="7">
    <source>
        <dbReference type="EMBL" id="JAP04956.1"/>
    </source>
</evidence>
<dbReference type="EMBL" id="GECL01001168">
    <property type="protein sequence ID" value="JAP04956.1"/>
    <property type="molecule type" value="Transcribed_RNA"/>
</dbReference>
<keyword evidence="5" id="KW-0175">Coiled coil</keyword>
<dbReference type="AlphaFoldDB" id="A0A0V0GAU5"/>
<dbReference type="PANTHER" id="PTHR46538">
    <property type="entry name" value="PROTEIN KINASE DOMAIN-CONTAINING PROTEIN"/>
    <property type="match status" value="1"/>
</dbReference>
<reference evidence="7" key="1">
    <citation type="journal article" date="2018" name="J. Proteomics">
        <title>Exploring the molecular complexity of Triatoma dimidiata sialome.</title>
        <authorList>
            <person name="Santiago P.B."/>
            <person name="de Araujo C.N."/>
            <person name="Charneau S."/>
            <person name="Bastos I.M.D."/>
            <person name="Assumpcao T.C.F."/>
            <person name="Queiroz R.M.L."/>
            <person name="Praca Y.R."/>
            <person name="Cordeiro T.M."/>
            <person name="Garcia C.H.S."/>
            <person name="da Silva I.G."/>
            <person name="Raiol T."/>
            <person name="Motta F.N."/>
            <person name="de Araujo Oliveira J.V."/>
            <person name="de Sousa M.V."/>
            <person name="Ribeiro J.M.C."/>
            <person name="de Santana J.M."/>
        </authorList>
    </citation>
    <scope>NUCLEOTIDE SEQUENCE</scope>
    <source>
        <strain evidence="7">Santander</strain>
        <tissue evidence="7">Salivary glands</tissue>
    </source>
</reference>
<dbReference type="GO" id="GO:0004674">
    <property type="term" value="F:protein serine/threonine kinase activity"/>
    <property type="evidence" value="ECO:0007669"/>
    <property type="project" value="UniProtKB-KW"/>
</dbReference>
<evidence type="ECO:0000256" key="1">
    <source>
        <dbReference type="ARBA" id="ARBA00022527"/>
    </source>
</evidence>
<accession>A0A0V0GAU5</accession>
<evidence type="ECO:0000256" key="5">
    <source>
        <dbReference type="SAM" id="Coils"/>
    </source>
</evidence>
<evidence type="ECO:0000256" key="3">
    <source>
        <dbReference type="ARBA" id="ARBA00022679"/>
    </source>
</evidence>
<keyword evidence="2" id="KW-0597">Phosphoprotein</keyword>
<dbReference type="PANTHER" id="PTHR46538:SF3">
    <property type="entry name" value="PROTEIN KINASE DOMAIN-CONTAINING PROTEIN"/>
    <property type="match status" value="1"/>
</dbReference>
<sequence>MEKAEAQQEADLRLTSKKIRAEQERELKEFRESQKQEMRLLKQEVDLMPKDRRKSAFKTRKEKMESEHEEREKLFLQKLNENHEISLRRLSDSHRDKIALMDRQFLQQKQQLMRAREAALWELEERHIHEKHQLAKRQLKDGFFLQRHQMLIRHDKELDHMKRMNSRKEEDMIKRQTIEKRAHPKRIKSEMKVREMMFRESMRIRMANSPDPDHERNMLKKFQENEKKRYRLETQRFDQKHLRQLEELRATSETTIKELEQLQNEKRKMLMEHETMKLKEQEEAYSKELKDWKAQLKPRKQLLESEFSAALKRHEEANGYKIGQLMVAAGLVTITGCESSPNTSSASDIEFDTVSLRLLEPAFRPRTYSVPIRFDSWPRFTIPRPRLNTFTFKN</sequence>
<evidence type="ECO:0000256" key="6">
    <source>
        <dbReference type="SAM" id="MobiDB-lite"/>
    </source>
</evidence>